<sequence>MNNEEISEFRQWIEKAIVGFERQFDIPPTELVMCPLDADLWRQAAADGTPLCDGLDILVNPFVSTSGLRCPAGGPAPARRVLH</sequence>
<dbReference type="RefSeq" id="WP_134456856.1">
    <property type="nucleotide sequence ID" value="NZ_JBHMFL010000123.1"/>
</dbReference>
<dbReference type="AlphaFoldDB" id="A0A4Y8N5V1"/>
<accession>A0A4Y8N5V1</accession>
<name>A0A4Y8N5V1_9BURK</name>
<protein>
    <submittedName>
        <fullName evidence="1">Uncharacterized protein</fullName>
    </submittedName>
</protein>
<comment type="caution">
    <text evidence="1">The sequence shown here is derived from an EMBL/GenBank/DDBJ whole genome shotgun (WGS) entry which is preliminary data.</text>
</comment>
<proteinExistence type="predicted"/>
<dbReference type="EMBL" id="SNVI01000001">
    <property type="protein sequence ID" value="TFE45085.1"/>
    <property type="molecule type" value="Genomic_DNA"/>
</dbReference>
<gene>
    <name evidence="1" type="ORF">E2553_08665</name>
</gene>
<organism evidence="1 2">
    <name type="scientific">Paraburkholderia dipogonis</name>
    <dbReference type="NCBI Taxonomy" id="1211383"/>
    <lineage>
        <taxon>Bacteria</taxon>
        <taxon>Pseudomonadati</taxon>
        <taxon>Pseudomonadota</taxon>
        <taxon>Betaproteobacteria</taxon>
        <taxon>Burkholderiales</taxon>
        <taxon>Burkholderiaceae</taxon>
        <taxon>Paraburkholderia</taxon>
    </lineage>
</organism>
<reference evidence="1 2" key="1">
    <citation type="submission" date="2019-03" db="EMBL/GenBank/DDBJ databases">
        <title>Complete Genome Sequence of Paraburkholderia dipogonis ICMP 19430T, a Nitrogen-fixing Symbiont of the South African Invasive Legume Dipogon lignosus in New Zealand.</title>
        <authorList>
            <person name="De Meyer S.E."/>
        </authorList>
    </citation>
    <scope>NUCLEOTIDE SEQUENCE [LARGE SCALE GENOMIC DNA]</scope>
    <source>
        <strain evidence="1 2">ICMP 19430</strain>
    </source>
</reference>
<evidence type="ECO:0000313" key="1">
    <source>
        <dbReference type="EMBL" id="TFE45085.1"/>
    </source>
</evidence>
<dbReference type="Proteomes" id="UP000297385">
    <property type="component" value="Unassembled WGS sequence"/>
</dbReference>
<dbReference type="GeneID" id="97306322"/>
<evidence type="ECO:0000313" key="2">
    <source>
        <dbReference type="Proteomes" id="UP000297385"/>
    </source>
</evidence>